<organism evidence="7 8">
    <name type="scientific">Massariosphaeria phaeospora</name>
    <dbReference type="NCBI Taxonomy" id="100035"/>
    <lineage>
        <taxon>Eukaryota</taxon>
        <taxon>Fungi</taxon>
        <taxon>Dikarya</taxon>
        <taxon>Ascomycota</taxon>
        <taxon>Pezizomycotina</taxon>
        <taxon>Dothideomycetes</taxon>
        <taxon>Pleosporomycetidae</taxon>
        <taxon>Pleosporales</taxon>
        <taxon>Pleosporales incertae sedis</taxon>
        <taxon>Massariosphaeria</taxon>
    </lineage>
</organism>
<sequence length="399" mass="42982">MWRWLATYALCACQATLAIPTIEIKGSKFFTSDGDQFYIKGKYSSRLNGYQLTRFQCNIDAPLIKDLGANVVRVYSVDPTLNHDACMKAFEDAGIYVIVDMSTPTYSIKRNDPQWSFELRDAFADVIDVDSTTAAPYAKAVVADMKAYRDLMQYRKIPIGYSAADLANLYELQQDYFACGNDSVAADFFAFNKYSWCSPSSFTESGYDAIYKAVDGYDIPVFLSETGCTTNDRKWEDQVAVLGREMNDRFSGNIIYEWSENENGYGIANYSNGVATGTPKLMADYTRLQSQWATLSPTGVKASAYNPSLTKRACPASTSGVWNVRADDALPTLGTSGWTAPTTPRQTGSGSAAAAAASVTAVAKESTPPGPSTESSGVSSGAIAGGVVGVGGSRVMAGV</sequence>
<dbReference type="GO" id="GO:0042124">
    <property type="term" value="F:1,3-beta-glucanosyltransferase activity"/>
    <property type="evidence" value="ECO:0007669"/>
    <property type="project" value="TreeGrafter"/>
</dbReference>
<evidence type="ECO:0000256" key="6">
    <source>
        <dbReference type="SAM" id="MobiDB-lite"/>
    </source>
</evidence>
<dbReference type="InterPro" id="IPR004886">
    <property type="entry name" value="Glucanosyltransferase"/>
</dbReference>
<keyword evidence="3 5" id="KW-0732">Signal</keyword>
<feature type="region of interest" description="Disordered" evidence="6">
    <location>
        <begin position="332"/>
        <end position="384"/>
    </location>
</feature>
<proteinExistence type="inferred from homology"/>
<evidence type="ECO:0000313" key="7">
    <source>
        <dbReference type="EMBL" id="KAF2870771.1"/>
    </source>
</evidence>
<dbReference type="Gene3D" id="3.20.20.80">
    <property type="entry name" value="Glycosidases"/>
    <property type="match status" value="2"/>
</dbReference>
<keyword evidence="5" id="KW-0336">GPI-anchor</keyword>
<accession>A0A7C8I8G6</accession>
<keyword evidence="5" id="KW-0472">Membrane</keyword>
<feature type="compositionally biased region" description="Polar residues" evidence="6">
    <location>
        <begin position="333"/>
        <end position="346"/>
    </location>
</feature>
<evidence type="ECO:0000256" key="2">
    <source>
        <dbReference type="ARBA" id="ARBA00007528"/>
    </source>
</evidence>
<evidence type="ECO:0000256" key="3">
    <source>
        <dbReference type="ARBA" id="ARBA00022729"/>
    </source>
</evidence>
<dbReference type="EMBL" id="JAADJZ010000013">
    <property type="protein sequence ID" value="KAF2870771.1"/>
    <property type="molecule type" value="Genomic_DNA"/>
</dbReference>
<evidence type="ECO:0000256" key="1">
    <source>
        <dbReference type="ARBA" id="ARBA00004609"/>
    </source>
</evidence>
<keyword evidence="5 7" id="KW-0808">Transferase</keyword>
<evidence type="ECO:0000256" key="5">
    <source>
        <dbReference type="RuleBase" id="RU361209"/>
    </source>
</evidence>
<dbReference type="GO" id="GO:0005886">
    <property type="term" value="C:plasma membrane"/>
    <property type="evidence" value="ECO:0007669"/>
    <property type="project" value="UniProtKB-SubCell"/>
</dbReference>
<dbReference type="PANTHER" id="PTHR31468">
    <property type="entry name" value="1,3-BETA-GLUCANOSYLTRANSFERASE GAS1"/>
    <property type="match status" value="1"/>
</dbReference>
<reference evidence="7 8" key="1">
    <citation type="submission" date="2020-01" db="EMBL/GenBank/DDBJ databases">
        <authorList>
            <consortium name="DOE Joint Genome Institute"/>
            <person name="Haridas S."/>
            <person name="Albert R."/>
            <person name="Binder M."/>
            <person name="Bloem J."/>
            <person name="Labutti K."/>
            <person name="Salamov A."/>
            <person name="Andreopoulos B."/>
            <person name="Baker S.E."/>
            <person name="Barry K."/>
            <person name="Bills G."/>
            <person name="Bluhm B.H."/>
            <person name="Cannon C."/>
            <person name="Castanera R."/>
            <person name="Culley D.E."/>
            <person name="Daum C."/>
            <person name="Ezra D."/>
            <person name="Gonzalez J.B."/>
            <person name="Henrissat B."/>
            <person name="Kuo A."/>
            <person name="Liang C."/>
            <person name="Lipzen A."/>
            <person name="Lutzoni F."/>
            <person name="Magnuson J."/>
            <person name="Mondo S."/>
            <person name="Nolan M."/>
            <person name="Ohm R."/>
            <person name="Pangilinan J."/>
            <person name="Park H.-J.H."/>
            <person name="Ramirez L."/>
            <person name="Alfaro M."/>
            <person name="Sun H."/>
            <person name="Tritt A."/>
            <person name="Yoshinaga Y."/>
            <person name="Zwiers L.-H.L."/>
            <person name="Turgeon B.G."/>
            <person name="Goodwin S.B."/>
            <person name="Spatafora J.W."/>
            <person name="Crous P.W."/>
            <person name="Grigoriev I.V."/>
        </authorList>
    </citation>
    <scope>NUCLEOTIDE SEQUENCE [LARGE SCALE GENOMIC DNA]</scope>
    <source>
        <strain evidence="7 8">CBS 611.86</strain>
    </source>
</reference>
<dbReference type="AlphaFoldDB" id="A0A7C8I8G6"/>
<dbReference type="GO" id="GO:0071970">
    <property type="term" value="P:fungal-type cell wall (1-&gt;3)-beta-D-glucan biosynthetic process"/>
    <property type="evidence" value="ECO:0007669"/>
    <property type="project" value="TreeGrafter"/>
</dbReference>
<dbReference type="EC" id="2.4.1.-" evidence="5"/>
<dbReference type="Pfam" id="PF03198">
    <property type="entry name" value="Glyco_hydro_72"/>
    <property type="match status" value="1"/>
</dbReference>
<comment type="similarity">
    <text evidence="2 5">Belongs to the glycosyl hydrolase 72 family.</text>
</comment>
<dbReference type="OrthoDB" id="421038at2759"/>
<dbReference type="GO" id="GO:0031505">
    <property type="term" value="P:fungal-type cell wall organization"/>
    <property type="evidence" value="ECO:0007669"/>
    <property type="project" value="TreeGrafter"/>
</dbReference>
<name>A0A7C8I8G6_9PLEO</name>
<feature type="chain" id="PRO_5029039258" description="1,3-beta-glucanosyltransferase" evidence="5">
    <location>
        <begin position="19"/>
        <end position="399"/>
    </location>
</feature>
<dbReference type="GO" id="GO:0098552">
    <property type="term" value="C:side of membrane"/>
    <property type="evidence" value="ECO:0007669"/>
    <property type="project" value="UniProtKB-KW"/>
</dbReference>
<dbReference type="PANTHER" id="PTHR31468:SF8">
    <property type="entry name" value="1,3-BETA-GLUCANOSYLTRANSFERASE GAS2"/>
    <property type="match status" value="1"/>
</dbReference>
<comment type="subcellular location">
    <subcellularLocation>
        <location evidence="1 5">Cell membrane</location>
        <topology evidence="1 5">Lipid-anchor</topology>
        <topology evidence="1 5">GPI-anchor</topology>
    </subcellularLocation>
</comment>
<comment type="function">
    <text evidence="5">Splits internally a 1,3-beta-glucan molecule and transfers the newly generated reducing end (the donor) to the non-reducing end of another 1,3-beta-glucan molecule (the acceptor) forming a 1,3-beta linkage, resulting in the elongation of 1,3-beta-glucan chains in the cell wall.</text>
</comment>
<dbReference type="SUPFAM" id="SSF51445">
    <property type="entry name" value="(Trans)glycosidases"/>
    <property type="match status" value="1"/>
</dbReference>
<comment type="caution">
    <text evidence="7">The sequence shown here is derived from an EMBL/GenBank/DDBJ whole genome shotgun (WGS) entry which is preliminary data.</text>
</comment>
<dbReference type="InterPro" id="IPR017853">
    <property type="entry name" value="GH"/>
</dbReference>
<keyword evidence="5" id="KW-0449">Lipoprotein</keyword>
<feature type="compositionally biased region" description="Low complexity" evidence="6">
    <location>
        <begin position="347"/>
        <end position="382"/>
    </location>
</feature>
<evidence type="ECO:0000256" key="4">
    <source>
        <dbReference type="ARBA" id="ARBA00023180"/>
    </source>
</evidence>
<keyword evidence="4" id="KW-0325">Glycoprotein</keyword>
<gene>
    <name evidence="7" type="ORF">BDV95DRAFT_629283</name>
</gene>
<keyword evidence="8" id="KW-1185">Reference proteome</keyword>
<protein>
    <recommendedName>
        <fullName evidence="5">1,3-beta-glucanosyltransferase</fullName>
        <ecNumber evidence="5">2.4.1.-</ecNumber>
    </recommendedName>
</protein>
<dbReference type="Proteomes" id="UP000481861">
    <property type="component" value="Unassembled WGS sequence"/>
</dbReference>
<evidence type="ECO:0000313" key="8">
    <source>
        <dbReference type="Proteomes" id="UP000481861"/>
    </source>
</evidence>
<feature type="signal peptide" evidence="5">
    <location>
        <begin position="1"/>
        <end position="18"/>
    </location>
</feature>